<name>A0A9P0I3Q7_SPOLI</name>
<dbReference type="InterPro" id="IPR018379">
    <property type="entry name" value="BEN_domain"/>
</dbReference>
<feature type="domain" description="BEN" evidence="2">
    <location>
        <begin position="79"/>
        <end position="175"/>
    </location>
</feature>
<dbReference type="Pfam" id="PF10523">
    <property type="entry name" value="BEN"/>
    <property type="match status" value="1"/>
</dbReference>
<proteinExistence type="predicted"/>
<gene>
    <name evidence="3" type="ORF">SPLIT_LOCUS4584</name>
</gene>
<dbReference type="GO" id="GO:0003677">
    <property type="term" value="F:DNA binding"/>
    <property type="evidence" value="ECO:0007669"/>
    <property type="project" value="InterPro"/>
</dbReference>
<evidence type="ECO:0000259" key="2">
    <source>
        <dbReference type="PROSITE" id="PS51457"/>
    </source>
</evidence>
<keyword evidence="4" id="KW-1185">Reference proteome</keyword>
<dbReference type="Proteomes" id="UP001153321">
    <property type="component" value="Chromosome 19"/>
</dbReference>
<dbReference type="Gene3D" id="1.10.10.2590">
    <property type="entry name" value="BEN domain"/>
    <property type="match status" value="1"/>
</dbReference>
<evidence type="ECO:0000313" key="3">
    <source>
        <dbReference type="EMBL" id="CAH1639227.1"/>
    </source>
</evidence>
<organism evidence="3 4">
    <name type="scientific">Spodoptera littoralis</name>
    <name type="common">Egyptian cotton leafworm</name>
    <dbReference type="NCBI Taxonomy" id="7109"/>
    <lineage>
        <taxon>Eukaryota</taxon>
        <taxon>Metazoa</taxon>
        <taxon>Ecdysozoa</taxon>
        <taxon>Arthropoda</taxon>
        <taxon>Hexapoda</taxon>
        <taxon>Insecta</taxon>
        <taxon>Pterygota</taxon>
        <taxon>Neoptera</taxon>
        <taxon>Endopterygota</taxon>
        <taxon>Lepidoptera</taxon>
        <taxon>Glossata</taxon>
        <taxon>Ditrysia</taxon>
        <taxon>Noctuoidea</taxon>
        <taxon>Noctuidae</taxon>
        <taxon>Amphipyrinae</taxon>
        <taxon>Spodoptera</taxon>
    </lineage>
</organism>
<reference evidence="3" key="1">
    <citation type="submission" date="2022-02" db="EMBL/GenBank/DDBJ databases">
        <authorList>
            <person name="King R."/>
        </authorList>
    </citation>
    <scope>NUCLEOTIDE SEQUENCE</scope>
</reference>
<accession>A0A9P0I3Q7</accession>
<dbReference type="PROSITE" id="PS51457">
    <property type="entry name" value="BEN"/>
    <property type="match status" value="1"/>
</dbReference>
<dbReference type="EMBL" id="LR824550">
    <property type="protein sequence ID" value="CAH1639227.1"/>
    <property type="molecule type" value="Genomic_DNA"/>
</dbReference>
<protein>
    <recommendedName>
        <fullName evidence="2">BEN domain-containing protein</fullName>
    </recommendedName>
</protein>
<evidence type="ECO:0000256" key="1">
    <source>
        <dbReference type="SAM" id="MobiDB-lite"/>
    </source>
</evidence>
<sequence>MSFKMNNLKETDDDYVNEIKDRDQGMAGSHLVSRQPYKVALNDGNRPNNYSGVVTSEMQNDRNFMMSNMKPGVEWIGIGTGNTMIHKDEYESINWGSYDVATRSLLRLTFPRQILATHCLSRKKSPPVPSVQGKMCLDPRKVADVIQEVKKKCGAPENKIRSIITTTCADEARIRKARMRQIPIARVNNENLPPPTAEAATPPPAAEQGVRRRWRN</sequence>
<feature type="compositionally biased region" description="Pro residues" evidence="1">
    <location>
        <begin position="192"/>
        <end position="205"/>
    </location>
</feature>
<feature type="region of interest" description="Disordered" evidence="1">
    <location>
        <begin position="188"/>
        <end position="216"/>
    </location>
</feature>
<dbReference type="AlphaFoldDB" id="A0A9P0I3Q7"/>
<dbReference type="SMART" id="SM01025">
    <property type="entry name" value="BEN"/>
    <property type="match status" value="1"/>
</dbReference>
<evidence type="ECO:0000313" key="4">
    <source>
        <dbReference type="Proteomes" id="UP001153321"/>
    </source>
</evidence>